<dbReference type="Gene3D" id="1.10.510.10">
    <property type="entry name" value="Transferase(Phosphotransferase) domain 1"/>
    <property type="match status" value="1"/>
</dbReference>
<dbReference type="AlphaFoldDB" id="A0A9P6C2L3"/>
<dbReference type="EMBL" id="MU151236">
    <property type="protein sequence ID" value="KAF9446619.1"/>
    <property type="molecule type" value="Genomic_DNA"/>
</dbReference>
<keyword evidence="5" id="KW-0808">Transferase</keyword>
<dbReference type="PROSITE" id="PS00108">
    <property type="entry name" value="PROTEIN_KINASE_ST"/>
    <property type="match status" value="1"/>
</dbReference>
<reference evidence="5" key="1">
    <citation type="submission" date="2020-11" db="EMBL/GenBank/DDBJ databases">
        <authorList>
            <consortium name="DOE Joint Genome Institute"/>
            <person name="Ahrendt S."/>
            <person name="Riley R."/>
            <person name="Andreopoulos W."/>
            <person name="Labutti K."/>
            <person name="Pangilinan J."/>
            <person name="Ruiz-Duenas F.J."/>
            <person name="Barrasa J.M."/>
            <person name="Sanchez-Garcia M."/>
            <person name="Camarero S."/>
            <person name="Miyauchi S."/>
            <person name="Serrano A."/>
            <person name="Linde D."/>
            <person name="Babiker R."/>
            <person name="Drula E."/>
            <person name="Ayuso-Fernandez I."/>
            <person name="Pacheco R."/>
            <person name="Padilla G."/>
            <person name="Ferreira P."/>
            <person name="Barriuso J."/>
            <person name="Kellner H."/>
            <person name="Castanera R."/>
            <person name="Alfaro M."/>
            <person name="Ramirez L."/>
            <person name="Pisabarro A.G."/>
            <person name="Kuo A."/>
            <person name="Tritt A."/>
            <person name="Lipzen A."/>
            <person name="He G."/>
            <person name="Yan M."/>
            <person name="Ng V."/>
            <person name="Cullen D."/>
            <person name="Martin F."/>
            <person name="Rosso M.-N."/>
            <person name="Henrissat B."/>
            <person name="Hibbett D."/>
            <person name="Martinez A.T."/>
            <person name="Grigoriev I.V."/>
        </authorList>
    </citation>
    <scope>NUCLEOTIDE SEQUENCE</scope>
    <source>
        <strain evidence="5">MF-IS2</strain>
    </source>
</reference>
<dbReference type="PROSITE" id="PS50011">
    <property type="entry name" value="PROTEIN_KINASE_DOM"/>
    <property type="match status" value="1"/>
</dbReference>
<protein>
    <submittedName>
        <fullName evidence="5">Kinase-like protein</fullName>
    </submittedName>
</protein>
<feature type="compositionally biased region" description="Low complexity" evidence="3">
    <location>
        <begin position="335"/>
        <end position="349"/>
    </location>
</feature>
<keyword evidence="1" id="KW-0547">Nucleotide-binding</keyword>
<keyword evidence="2" id="KW-0067">ATP-binding</keyword>
<keyword evidence="5" id="KW-0418">Kinase</keyword>
<dbReference type="GO" id="GO:0004674">
    <property type="term" value="F:protein serine/threonine kinase activity"/>
    <property type="evidence" value="ECO:0007669"/>
    <property type="project" value="TreeGrafter"/>
</dbReference>
<feature type="region of interest" description="Disordered" evidence="3">
    <location>
        <begin position="335"/>
        <end position="381"/>
    </location>
</feature>
<dbReference type="SUPFAM" id="SSF56112">
    <property type="entry name" value="Protein kinase-like (PK-like)"/>
    <property type="match status" value="1"/>
</dbReference>
<evidence type="ECO:0000313" key="6">
    <source>
        <dbReference type="Proteomes" id="UP000807342"/>
    </source>
</evidence>
<accession>A0A9P6C2L3</accession>
<dbReference type="SUPFAM" id="SSF47576">
    <property type="entry name" value="Calponin-homology domain, CH-domain"/>
    <property type="match status" value="1"/>
</dbReference>
<name>A0A9P6C2L3_9AGAR</name>
<comment type="caution">
    <text evidence="5">The sequence shown here is derived from an EMBL/GenBank/DDBJ whole genome shotgun (WGS) entry which is preliminary data.</text>
</comment>
<dbReference type="SMART" id="SM00220">
    <property type="entry name" value="S_TKc"/>
    <property type="match status" value="1"/>
</dbReference>
<dbReference type="OrthoDB" id="1668230at2759"/>
<dbReference type="PANTHER" id="PTHR44329:SF298">
    <property type="entry name" value="MIXED LINEAGE KINASE DOMAIN-LIKE PROTEIN"/>
    <property type="match status" value="1"/>
</dbReference>
<dbReference type="PANTHER" id="PTHR44329">
    <property type="entry name" value="SERINE/THREONINE-PROTEIN KINASE TNNI3K-RELATED"/>
    <property type="match status" value="1"/>
</dbReference>
<dbReference type="InterPro" id="IPR000719">
    <property type="entry name" value="Prot_kinase_dom"/>
</dbReference>
<sequence>MTKSTDIRQNRKWGFKALQTRAKEHILSSPVLKRIRYISNWKGKRVFVNDLARASQLSLAGEPQLLAQNPIWPPPYLEVSLHPLRRPALPDNYSVEASENEEHATTSGVDMTRPNSIYAQPRHQLNSLDDILFASHESLPPFPENTAAEIVDLIRMAASLLYKGMQLVLISEAQSGRFPASRADTWSRLGQLHRLISSWPDEDISAMDGIKAFGQSLNDGTILCEFTHHLCPTSLAPPYYGLDKSVWEDNVQNFILTYESFELSSNRETLLKGDPTFDDLGVQELASYARAIIAIHERFGETAASLQQAPVYRLRAPRDSVASFASRLRDSSRMSWSSRNHSSRPPSQSLDPAPILEPIHETSPEQPEGGGIGTDPYDSVLSTPSRELPIPALPTRPSSGDVISQVPKEIQLWYKCLLYLMEDEEKYQEMLGAKGSDAQELLDFFQHLLDLPQITGPSRNDILSTLIRLSTNSGLYPRCFTLNSADLHIGNTPVTSGHFGEILEGTVQGHRICVKVIKLYQKSHIMTALKASSILSHVFPTRLLTRKQVFLKEAAIWRQLQHPNLLPFYGVYHLDDSHGRICLISPWMENGAIVEYLRVHPGVKRLLLVYDIAQGLEFLHRNRIVHGDLKGANILVSKAGRACLADFGLSSLRDTEVVRFAMLESSGHRGGTPRWEAPELLEDSEVIIHRTPASDIYAFGCVCYEVFTGKVPFFELPKDYMVYIKVTNGERPSRPASGTWSVRQWGLTNGIWELITQCWRHCSTERPNAGEILTSVLLMGVQDTRPEEPDAPTSRNFRSIIRDSSYMTISTHK</sequence>
<dbReference type="GO" id="GO:0005524">
    <property type="term" value="F:ATP binding"/>
    <property type="evidence" value="ECO:0007669"/>
    <property type="project" value="UniProtKB-KW"/>
</dbReference>
<dbReference type="InterPro" id="IPR011009">
    <property type="entry name" value="Kinase-like_dom_sf"/>
</dbReference>
<feature type="domain" description="Protein kinase" evidence="4">
    <location>
        <begin position="488"/>
        <end position="778"/>
    </location>
</feature>
<evidence type="ECO:0000259" key="4">
    <source>
        <dbReference type="PROSITE" id="PS50011"/>
    </source>
</evidence>
<keyword evidence="6" id="KW-1185">Reference proteome</keyword>
<dbReference type="Proteomes" id="UP000807342">
    <property type="component" value="Unassembled WGS sequence"/>
</dbReference>
<organism evidence="5 6">
    <name type="scientific">Macrolepiota fuliginosa MF-IS2</name>
    <dbReference type="NCBI Taxonomy" id="1400762"/>
    <lineage>
        <taxon>Eukaryota</taxon>
        <taxon>Fungi</taxon>
        <taxon>Dikarya</taxon>
        <taxon>Basidiomycota</taxon>
        <taxon>Agaricomycotina</taxon>
        <taxon>Agaricomycetes</taxon>
        <taxon>Agaricomycetidae</taxon>
        <taxon>Agaricales</taxon>
        <taxon>Agaricineae</taxon>
        <taxon>Agaricaceae</taxon>
        <taxon>Macrolepiota</taxon>
    </lineage>
</organism>
<evidence type="ECO:0000256" key="1">
    <source>
        <dbReference type="ARBA" id="ARBA00022741"/>
    </source>
</evidence>
<dbReference type="Pfam" id="PF07714">
    <property type="entry name" value="PK_Tyr_Ser-Thr"/>
    <property type="match status" value="1"/>
</dbReference>
<gene>
    <name evidence="5" type="ORF">P691DRAFT_708164</name>
</gene>
<dbReference type="InterPro" id="IPR051681">
    <property type="entry name" value="Ser/Thr_Kinases-Pseudokinases"/>
</dbReference>
<evidence type="ECO:0000313" key="5">
    <source>
        <dbReference type="EMBL" id="KAF9446619.1"/>
    </source>
</evidence>
<evidence type="ECO:0000256" key="2">
    <source>
        <dbReference type="ARBA" id="ARBA00022840"/>
    </source>
</evidence>
<dbReference type="InterPro" id="IPR036872">
    <property type="entry name" value="CH_dom_sf"/>
</dbReference>
<dbReference type="InterPro" id="IPR008271">
    <property type="entry name" value="Ser/Thr_kinase_AS"/>
</dbReference>
<evidence type="ECO:0000256" key="3">
    <source>
        <dbReference type="SAM" id="MobiDB-lite"/>
    </source>
</evidence>
<dbReference type="InterPro" id="IPR001245">
    <property type="entry name" value="Ser-Thr/Tyr_kinase_cat_dom"/>
</dbReference>
<proteinExistence type="predicted"/>